<evidence type="ECO:0000256" key="3">
    <source>
        <dbReference type="ARBA" id="ARBA00022553"/>
    </source>
</evidence>
<evidence type="ECO:0000259" key="10">
    <source>
        <dbReference type="PROSITE" id="PS50109"/>
    </source>
</evidence>
<dbReference type="RefSeq" id="WP_127199205.1">
    <property type="nucleotide sequence ID" value="NZ_RZNX01000003.1"/>
</dbReference>
<accession>A0A3S1B608</accession>
<evidence type="ECO:0000313" key="12">
    <source>
        <dbReference type="Proteomes" id="UP000272464"/>
    </source>
</evidence>
<reference evidence="11 12" key="1">
    <citation type="submission" date="2018-12" db="EMBL/GenBank/DDBJ databases">
        <authorList>
            <person name="Sun L."/>
            <person name="Chen Z."/>
        </authorList>
    </citation>
    <scope>NUCLEOTIDE SEQUENCE [LARGE SCALE GENOMIC DNA]</scope>
    <source>
        <strain evidence="11 12">3-5-3</strain>
    </source>
</reference>
<name>A0A3S1B608_9BACL</name>
<dbReference type="GO" id="GO:0004673">
    <property type="term" value="F:protein histidine kinase activity"/>
    <property type="evidence" value="ECO:0007669"/>
    <property type="project" value="UniProtKB-EC"/>
</dbReference>
<protein>
    <recommendedName>
        <fullName evidence="2">histidine kinase</fullName>
        <ecNumber evidence="2">2.7.13.3</ecNumber>
    </recommendedName>
</protein>
<dbReference type="InterPro" id="IPR036890">
    <property type="entry name" value="HATPase_C_sf"/>
</dbReference>
<dbReference type="PRINTS" id="PR00344">
    <property type="entry name" value="BCTRLSENSOR"/>
</dbReference>
<evidence type="ECO:0000256" key="4">
    <source>
        <dbReference type="ARBA" id="ARBA00022679"/>
    </source>
</evidence>
<dbReference type="SUPFAM" id="SSF55874">
    <property type="entry name" value="ATPase domain of HSP90 chaperone/DNA topoisomerase II/histidine kinase"/>
    <property type="match status" value="1"/>
</dbReference>
<feature type="transmembrane region" description="Helical" evidence="9">
    <location>
        <begin position="6"/>
        <end position="22"/>
    </location>
</feature>
<comment type="caution">
    <text evidence="11">The sequence shown here is derived from an EMBL/GenBank/DDBJ whole genome shotgun (WGS) entry which is preliminary data.</text>
</comment>
<dbReference type="CDD" id="cd00075">
    <property type="entry name" value="HATPase"/>
    <property type="match status" value="1"/>
</dbReference>
<evidence type="ECO:0000256" key="1">
    <source>
        <dbReference type="ARBA" id="ARBA00000085"/>
    </source>
</evidence>
<dbReference type="SMART" id="SM00387">
    <property type="entry name" value="HATPase_c"/>
    <property type="match status" value="1"/>
</dbReference>
<dbReference type="Gene3D" id="3.30.565.10">
    <property type="entry name" value="Histidine kinase-like ATPase, C-terminal domain"/>
    <property type="match status" value="1"/>
</dbReference>
<dbReference type="PANTHER" id="PTHR43065">
    <property type="entry name" value="SENSOR HISTIDINE KINASE"/>
    <property type="match status" value="1"/>
</dbReference>
<keyword evidence="3" id="KW-0597">Phosphoprotein</keyword>
<feature type="transmembrane region" description="Helical" evidence="9">
    <location>
        <begin position="135"/>
        <end position="154"/>
    </location>
</feature>
<comment type="catalytic activity">
    <reaction evidence="1">
        <text>ATP + protein L-histidine = ADP + protein N-phospho-L-histidine.</text>
        <dbReference type="EC" id="2.7.13.3"/>
    </reaction>
</comment>
<feature type="transmembrane region" description="Helical" evidence="9">
    <location>
        <begin position="166"/>
        <end position="186"/>
    </location>
</feature>
<dbReference type="GO" id="GO:0005524">
    <property type="term" value="F:ATP binding"/>
    <property type="evidence" value="ECO:0007669"/>
    <property type="project" value="UniProtKB-KW"/>
</dbReference>
<keyword evidence="7" id="KW-0067">ATP-binding</keyword>
<dbReference type="PROSITE" id="PS50109">
    <property type="entry name" value="HIS_KIN"/>
    <property type="match status" value="1"/>
</dbReference>
<evidence type="ECO:0000256" key="6">
    <source>
        <dbReference type="ARBA" id="ARBA00022777"/>
    </source>
</evidence>
<evidence type="ECO:0000256" key="9">
    <source>
        <dbReference type="SAM" id="Phobius"/>
    </source>
</evidence>
<dbReference type="GO" id="GO:0000160">
    <property type="term" value="P:phosphorelay signal transduction system"/>
    <property type="evidence" value="ECO:0007669"/>
    <property type="project" value="UniProtKB-KW"/>
</dbReference>
<keyword evidence="5" id="KW-0547">Nucleotide-binding</keyword>
<keyword evidence="6 11" id="KW-0418">Kinase</keyword>
<evidence type="ECO:0000313" key="11">
    <source>
        <dbReference type="EMBL" id="RUT31825.1"/>
    </source>
</evidence>
<feature type="domain" description="Histidine kinase" evidence="10">
    <location>
        <begin position="254"/>
        <end position="466"/>
    </location>
</feature>
<evidence type="ECO:0000256" key="8">
    <source>
        <dbReference type="ARBA" id="ARBA00023012"/>
    </source>
</evidence>
<dbReference type="OrthoDB" id="9121833at2"/>
<proteinExistence type="predicted"/>
<feature type="transmembrane region" description="Helical" evidence="9">
    <location>
        <begin position="29"/>
        <end position="54"/>
    </location>
</feature>
<dbReference type="PANTHER" id="PTHR43065:SF10">
    <property type="entry name" value="PEROXIDE STRESS-ACTIVATED HISTIDINE KINASE MAK3"/>
    <property type="match status" value="1"/>
</dbReference>
<keyword evidence="4" id="KW-0808">Transferase</keyword>
<keyword evidence="9" id="KW-1133">Transmembrane helix</keyword>
<evidence type="ECO:0000256" key="5">
    <source>
        <dbReference type="ARBA" id="ARBA00022741"/>
    </source>
</evidence>
<dbReference type="AlphaFoldDB" id="A0A3S1B608"/>
<evidence type="ECO:0000256" key="7">
    <source>
        <dbReference type="ARBA" id="ARBA00022840"/>
    </source>
</evidence>
<feature type="transmembrane region" description="Helical" evidence="9">
    <location>
        <begin position="104"/>
        <end position="123"/>
    </location>
</feature>
<evidence type="ECO:0000256" key="2">
    <source>
        <dbReference type="ARBA" id="ARBA00012438"/>
    </source>
</evidence>
<keyword evidence="12" id="KW-1185">Reference proteome</keyword>
<dbReference type="Proteomes" id="UP000272464">
    <property type="component" value="Unassembled WGS sequence"/>
</dbReference>
<sequence length="490" mass="55418">MRIIYVLMFLSLWTLGVIILLSRTRSNVWIGLTILLGGSASFAFAMHLSIMPMIHDAQWLHPVLSMLLYVSTVIAMHIYFYVLPYVFFMGGLWLNQGLSSRLKVAVSLVLLPGPVAMTAIHLASEPWNIFSLAWFRWWDGVYVLMGCVFYYLAYFKEMNLERKQSLRRAMLIFPTVMVWAFTSDYVNFDSLKLGMWSFELDSNGMWQANFIAILGTVGLILTYSIRNGFLGIKLRIERERLDHSIRTLTMGVSILNHSIKNEIQKIDYLAEKCSTLIRSGQAEKAASTIDQVHHLTGHLLHMVNRIKEKAEDVVLDEELHDVRSLVESVMDSARTLTENRPVELSARYEAEGSLKCDAVHIRETLSNLIRNALDAMPDSGGEITLKTAATRKGFRIEVRDNGAGIPKEHLSKIFEPFFTTKKNALNYGLGLSYCSSVMSKHGGKMMAASNEYGAGVTLTLHFPAFKFRPQAKDARQLNREANSLDHLHPS</sequence>
<keyword evidence="8" id="KW-0902">Two-component regulatory system</keyword>
<feature type="transmembrane region" description="Helical" evidence="9">
    <location>
        <begin position="66"/>
        <end position="92"/>
    </location>
</feature>
<dbReference type="InterPro" id="IPR003594">
    <property type="entry name" value="HATPase_dom"/>
</dbReference>
<dbReference type="EMBL" id="RZNX01000003">
    <property type="protein sequence ID" value="RUT31825.1"/>
    <property type="molecule type" value="Genomic_DNA"/>
</dbReference>
<keyword evidence="9" id="KW-0812">Transmembrane</keyword>
<feature type="transmembrane region" description="Helical" evidence="9">
    <location>
        <begin position="206"/>
        <end position="225"/>
    </location>
</feature>
<dbReference type="InterPro" id="IPR004358">
    <property type="entry name" value="Sig_transdc_His_kin-like_C"/>
</dbReference>
<keyword evidence="9" id="KW-0472">Membrane</keyword>
<dbReference type="Pfam" id="PF02518">
    <property type="entry name" value="HATPase_c"/>
    <property type="match status" value="1"/>
</dbReference>
<dbReference type="EC" id="2.7.13.3" evidence="2"/>
<dbReference type="InterPro" id="IPR005467">
    <property type="entry name" value="His_kinase_dom"/>
</dbReference>
<gene>
    <name evidence="11" type="ORF">EJP77_10600</name>
</gene>
<organism evidence="11 12">
    <name type="scientific">Paenibacillus zeisoli</name>
    <dbReference type="NCBI Taxonomy" id="2496267"/>
    <lineage>
        <taxon>Bacteria</taxon>
        <taxon>Bacillati</taxon>
        <taxon>Bacillota</taxon>
        <taxon>Bacilli</taxon>
        <taxon>Bacillales</taxon>
        <taxon>Paenibacillaceae</taxon>
        <taxon>Paenibacillus</taxon>
    </lineage>
</organism>